<reference evidence="1" key="1">
    <citation type="journal article" date="2019" name="bioRxiv">
        <title>The Genome of the Zebra Mussel, Dreissena polymorpha: A Resource for Invasive Species Research.</title>
        <authorList>
            <person name="McCartney M.A."/>
            <person name="Auch B."/>
            <person name="Kono T."/>
            <person name="Mallez S."/>
            <person name="Zhang Y."/>
            <person name="Obille A."/>
            <person name="Becker A."/>
            <person name="Abrahante J.E."/>
            <person name="Garbe J."/>
            <person name="Badalamenti J.P."/>
            <person name="Herman A."/>
            <person name="Mangelson H."/>
            <person name="Liachko I."/>
            <person name="Sullivan S."/>
            <person name="Sone E.D."/>
            <person name="Koren S."/>
            <person name="Silverstein K.A.T."/>
            <person name="Beckman K.B."/>
            <person name="Gohl D.M."/>
        </authorList>
    </citation>
    <scope>NUCLEOTIDE SEQUENCE</scope>
    <source>
        <strain evidence="1">Duluth1</strain>
        <tissue evidence="1">Whole animal</tissue>
    </source>
</reference>
<accession>A0A9D4L4A6</accession>
<proteinExistence type="predicted"/>
<name>A0A9D4L4A6_DREPO</name>
<dbReference type="Proteomes" id="UP000828390">
    <property type="component" value="Unassembled WGS sequence"/>
</dbReference>
<sequence length="78" mass="8865">MPEDFVDKKNKAKEKAWMTTVPPAPVCSISDLPPYSKVNKKKKENSCCFLLSYKTLPGMTFNKQGKVTQLFEETPKSH</sequence>
<evidence type="ECO:0000313" key="1">
    <source>
        <dbReference type="EMBL" id="KAH3851513.1"/>
    </source>
</evidence>
<organism evidence="1 2">
    <name type="scientific">Dreissena polymorpha</name>
    <name type="common">Zebra mussel</name>
    <name type="synonym">Mytilus polymorpha</name>
    <dbReference type="NCBI Taxonomy" id="45954"/>
    <lineage>
        <taxon>Eukaryota</taxon>
        <taxon>Metazoa</taxon>
        <taxon>Spiralia</taxon>
        <taxon>Lophotrochozoa</taxon>
        <taxon>Mollusca</taxon>
        <taxon>Bivalvia</taxon>
        <taxon>Autobranchia</taxon>
        <taxon>Heteroconchia</taxon>
        <taxon>Euheterodonta</taxon>
        <taxon>Imparidentia</taxon>
        <taxon>Neoheterodontei</taxon>
        <taxon>Myida</taxon>
        <taxon>Dreissenoidea</taxon>
        <taxon>Dreissenidae</taxon>
        <taxon>Dreissena</taxon>
    </lineage>
</organism>
<keyword evidence="2" id="KW-1185">Reference proteome</keyword>
<evidence type="ECO:0000313" key="2">
    <source>
        <dbReference type="Proteomes" id="UP000828390"/>
    </source>
</evidence>
<dbReference type="EMBL" id="JAIWYP010000003">
    <property type="protein sequence ID" value="KAH3851513.1"/>
    <property type="molecule type" value="Genomic_DNA"/>
</dbReference>
<protein>
    <submittedName>
        <fullName evidence="1">Uncharacterized protein</fullName>
    </submittedName>
</protein>
<comment type="caution">
    <text evidence="1">The sequence shown here is derived from an EMBL/GenBank/DDBJ whole genome shotgun (WGS) entry which is preliminary data.</text>
</comment>
<gene>
    <name evidence="1" type="ORF">DPMN_093995</name>
</gene>
<dbReference type="AlphaFoldDB" id="A0A9D4L4A6"/>
<reference evidence="1" key="2">
    <citation type="submission" date="2020-11" db="EMBL/GenBank/DDBJ databases">
        <authorList>
            <person name="McCartney M.A."/>
            <person name="Auch B."/>
            <person name="Kono T."/>
            <person name="Mallez S."/>
            <person name="Becker A."/>
            <person name="Gohl D.M."/>
            <person name="Silverstein K.A.T."/>
            <person name="Koren S."/>
            <person name="Bechman K.B."/>
            <person name="Herman A."/>
            <person name="Abrahante J.E."/>
            <person name="Garbe J."/>
        </authorList>
    </citation>
    <scope>NUCLEOTIDE SEQUENCE</scope>
    <source>
        <strain evidence="1">Duluth1</strain>
        <tissue evidence="1">Whole animal</tissue>
    </source>
</reference>